<dbReference type="GO" id="GO:0000981">
    <property type="term" value="F:DNA-binding transcription factor activity, RNA polymerase II-specific"/>
    <property type="evidence" value="ECO:0007669"/>
    <property type="project" value="TreeGrafter"/>
</dbReference>
<sequence>MSRRKQPNPAKLEETEISTTGHTNKKNCNTSNSQIKEEETDDNFQKNVNNFGSSTDNNDENYIKIEQFDQEDHEDSLGSVGTNQASWDSNTPEQASPTSSSCPTPSSIVSDVTDAEVFTVGVTESTPHACKICNKAFAKTSQLTRHEQTHSDHLQYNCVYCPRLFKHKRSRDRHIKLHTGDKKYKCSFCDTAFSRSDHLKIHLKTHDNSKPFKCFLCNRGYNTAAALTSHQQSHIKQDKDKDQNSSESHACSYCPETFQKMELLQAHTSSHHLEPLTDNAQKDGNGDGTKWLCMYCAKDFLSLDELQQHVNNSHDVIIDSKGDDSSCKSSSQIIKQVQRVSYPCYNCTMQFYCLEKLRDHMARVHCGATTQQKILSNAVLKDCNICLPVSQNNSAPQPSLTQTSSDHSIQLLPTDLTWKRKAELSDENGHSKRFLQKADAVEGCDNDKCEWPIYICNICGTQLPNFSSFMLHMDNHIPGTDRNSTIFLDYCPLCGEPCRDQVEVNNHILVHAISLKLGKCCGICKTVFNYNSDELQRHMLDAHVSTTYKCSICEDTFDVKSEVLIHMTKKHSNECQHYRCKFCPDQTFHDRVDAEVHISQHAPNLLNTLCRNTNHLIYPTMNNSNNSGLQQKKSKTLQCPFCHKCFQTEQHQYLHIIREHKDIREMYRKRIFEINPDAQRQLQSTSPSISSLNPVTSSDLSTKYEVNHERYKCDICDCKDFINEGDLLAHKKLHQSKSKAISVSLHCAYCNELCKSRTDLENHTKSHQINSTKGKHKCNICDEIFQSGMTLAEHKLSHCKIVSGNSCTHCRTVLSDEQTFYNHQLQHSTVLNKQNSQMSLPANCIICCQTLQSEVEIKLHANFHLRHLLNKDLICSICKNSFSSANGPLISTANNDNTTIMYVCKECFSKNGTSSTSNSPLYPIIKYETDEKVTTCQHCHQVFQTEEKAMKHLASHGVFDTGSSYVCHLCRSFFPTSLKLQVHVIEHNFFGSGQFRCYICSTIFTTASGLLSHMIKHGSNAKPYECPQCQMKFFFQTELDNHRDDHLASIHHKNYQTISFSPNSNEPSELTSNKQQHCQCYEYPWSPSASEKHLQHCPLKITVKKEYRSSVSPKNELSLKKENGDASTSTPSDVER</sequence>
<proteinExistence type="predicted"/>
<dbReference type="GO" id="GO:0005634">
    <property type="term" value="C:nucleus"/>
    <property type="evidence" value="ECO:0007669"/>
    <property type="project" value="UniProtKB-SubCell"/>
</dbReference>
<dbReference type="FunFam" id="3.30.160.60:FF:000483">
    <property type="entry name" value="Zinc finger protein 423"/>
    <property type="match status" value="1"/>
</dbReference>
<feature type="region of interest" description="Disordered" evidence="8">
    <location>
        <begin position="1"/>
        <end position="107"/>
    </location>
</feature>
<evidence type="ECO:0000313" key="10">
    <source>
        <dbReference type="Proteomes" id="UP000192223"/>
    </source>
</evidence>
<feature type="domain" description="C2H2-type" evidence="9">
    <location>
        <begin position="128"/>
        <end position="155"/>
    </location>
</feature>
<feature type="compositionally biased region" description="Polar residues" evidence="8">
    <location>
        <begin position="1125"/>
        <end position="1136"/>
    </location>
</feature>
<evidence type="ECO:0000259" key="9">
    <source>
        <dbReference type="PROSITE" id="PS50157"/>
    </source>
</evidence>
<dbReference type="Proteomes" id="UP000192223">
    <property type="component" value="Unplaced"/>
</dbReference>
<feature type="domain" description="C2H2-type" evidence="9">
    <location>
        <begin position="342"/>
        <end position="370"/>
    </location>
</feature>
<evidence type="ECO:0000256" key="4">
    <source>
        <dbReference type="ARBA" id="ARBA00022771"/>
    </source>
</evidence>
<dbReference type="GO" id="GO:0000977">
    <property type="term" value="F:RNA polymerase II transcription regulatory region sequence-specific DNA binding"/>
    <property type="evidence" value="ECO:0007669"/>
    <property type="project" value="TreeGrafter"/>
</dbReference>
<evidence type="ECO:0000256" key="3">
    <source>
        <dbReference type="ARBA" id="ARBA00022737"/>
    </source>
</evidence>
<keyword evidence="10" id="KW-1185">Reference proteome</keyword>
<feature type="domain" description="C2H2-type" evidence="9">
    <location>
        <begin position="249"/>
        <end position="276"/>
    </location>
</feature>
<dbReference type="OrthoDB" id="10014897at2759"/>
<comment type="subcellular location">
    <subcellularLocation>
        <location evidence="1">Nucleus</location>
    </subcellularLocation>
</comment>
<feature type="domain" description="C2H2-type" evidence="9">
    <location>
        <begin position="156"/>
        <end position="183"/>
    </location>
</feature>
<dbReference type="PROSITE" id="PS00028">
    <property type="entry name" value="ZINC_FINGER_C2H2_1"/>
    <property type="match status" value="15"/>
</dbReference>
<evidence type="ECO:0000313" key="11">
    <source>
        <dbReference type="RefSeq" id="XP_018325522.2"/>
    </source>
</evidence>
<feature type="compositionally biased region" description="Polar residues" evidence="8">
    <location>
        <begin position="17"/>
        <end position="34"/>
    </location>
</feature>
<keyword evidence="2" id="KW-0479">Metal-binding</keyword>
<dbReference type="PROSITE" id="PS50157">
    <property type="entry name" value="ZINC_FINGER_C2H2_2"/>
    <property type="match status" value="9"/>
</dbReference>
<dbReference type="InterPro" id="IPR036236">
    <property type="entry name" value="Znf_C2H2_sf"/>
</dbReference>
<evidence type="ECO:0000256" key="1">
    <source>
        <dbReference type="ARBA" id="ARBA00004123"/>
    </source>
</evidence>
<dbReference type="CTD" id="36609"/>
<gene>
    <name evidence="11" type="primary">LOC108737279</name>
</gene>
<dbReference type="GO" id="GO:0008270">
    <property type="term" value="F:zinc ion binding"/>
    <property type="evidence" value="ECO:0007669"/>
    <property type="project" value="UniProtKB-KW"/>
</dbReference>
<evidence type="ECO:0000256" key="8">
    <source>
        <dbReference type="SAM" id="MobiDB-lite"/>
    </source>
</evidence>
<feature type="compositionally biased region" description="Low complexity" evidence="8">
    <location>
        <begin position="96"/>
        <end position="107"/>
    </location>
</feature>
<dbReference type="GeneID" id="108737279"/>
<dbReference type="Pfam" id="PF00096">
    <property type="entry name" value="zf-C2H2"/>
    <property type="match status" value="4"/>
</dbReference>
<dbReference type="Gene3D" id="3.30.160.60">
    <property type="entry name" value="Classic Zinc Finger"/>
    <property type="match status" value="6"/>
</dbReference>
<feature type="domain" description="C2H2-type" evidence="9">
    <location>
        <begin position="184"/>
        <end position="211"/>
    </location>
</feature>
<dbReference type="KEGG" id="apln:108737279"/>
<reference evidence="11" key="1">
    <citation type="submission" date="2025-08" db="UniProtKB">
        <authorList>
            <consortium name="RefSeq"/>
        </authorList>
    </citation>
    <scope>IDENTIFICATION</scope>
    <source>
        <tissue evidence="11">Entire body</tissue>
    </source>
</reference>
<evidence type="ECO:0000256" key="6">
    <source>
        <dbReference type="ARBA" id="ARBA00023242"/>
    </source>
</evidence>
<dbReference type="RefSeq" id="XP_018325522.2">
    <property type="nucleotide sequence ID" value="XM_018470020.2"/>
</dbReference>
<dbReference type="SMART" id="SM00355">
    <property type="entry name" value="ZnF_C2H2"/>
    <property type="match status" value="22"/>
</dbReference>
<dbReference type="STRING" id="224129.A0A1W4WYC9"/>
<dbReference type="PANTHER" id="PTHR24379">
    <property type="entry name" value="KRAB AND ZINC FINGER DOMAIN-CONTAINING"/>
    <property type="match status" value="1"/>
</dbReference>
<keyword evidence="3" id="KW-0677">Repeat</keyword>
<feature type="domain" description="C2H2-type" evidence="9">
    <location>
        <begin position="1024"/>
        <end position="1046"/>
    </location>
</feature>
<feature type="domain" description="C2H2-type" evidence="9">
    <location>
        <begin position="212"/>
        <end position="239"/>
    </location>
</feature>
<keyword evidence="5" id="KW-0862">Zinc</keyword>
<dbReference type="InParanoid" id="A0A1W4WYC9"/>
<feature type="compositionally biased region" description="Polar residues" evidence="8">
    <location>
        <begin position="79"/>
        <end position="95"/>
    </location>
</feature>
<feature type="domain" description="C2H2-type" evidence="9">
    <location>
        <begin position="995"/>
        <end position="1022"/>
    </location>
</feature>
<dbReference type="FunFam" id="3.30.160.60:FF:000145">
    <property type="entry name" value="Zinc finger protein 574"/>
    <property type="match status" value="1"/>
</dbReference>
<dbReference type="FunCoup" id="A0A1W4WYC9">
    <property type="interactions" value="425"/>
</dbReference>
<organism evidence="10 11">
    <name type="scientific">Agrilus planipennis</name>
    <name type="common">Emerald ash borer</name>
    <name type="synonym">Agrilus marcopoli</name>
    <dbReference type="NCBI Taxonomy" id="224129"/>
    <lineage>
        <taxon>Eukaryota</taxon>
        <taxon>Metazoa</taxon>
        <taxon>Ecdysozoa</taxon>
        <taxon>Arthropoda</taxon>
        <taxon>Hexapoda</taxon>
        <taxon>Insecta</taxon>
        <taxon>Pterygota</taxon>
        <taxon>Neoptera</taxon>
        <taxon>Endopterygota</taxon>
        <taxon>Coleoptera</taxon>
        <taxon>Polyphaga</taxon>
        <taxon>Elateriformia</taxon>
        <taxon>Buprestoidea</taxon>
        <taxon>Buprestidae</taxon>
        <taxon>Agrilinae</taxon>
        <taxon>Agrilus</taxon>
    </lineage>
</organism>
<evidence type="ECO:0000256" key="2">
    <source>
        <dbReference type="ARBA" id="ARBA00022723"/>
    </source>
</evidence>
<protein>
    <submittedName>
        <fullName evidence="11">Zinc finger protein 423 homolog isoform X1</fullName>
    </submittedName>
</protein>
<evidence type="ECO:0000256" key="7">
    <source>
        <dbReference type="PROSITE-ProRule" id="PRU00042"/>
    </source>
</evidence>
<dbReference type="InterPro" id="IPR013087">
    <property type="entry name" value="Znf_C2H2_type"/>
</dbReference>
<dbReference type="AlphaFoldDB" id="A0A1W4WYC9"/>
<evidence type="ECO:0000256" key="5">
    <source>
        <dbReference type="ARBA" id="ARBA00022833"/>
    </source>
</evidence>
<feature type="domain" description="C2H2-type" evidence="9">
    <location>
        <begin position="548"/>
        <end position="576"/>
    </location>
</feature>
<dbReference type="SUPFAM" id="SSF57667">
    <property type="entry name" value="beta-beta-alpha zinc fingers"/>
    <property type="match status" value="3"/>
</dbReference>
<dbReference type="PANTHER" id="PTHR24379:SF121">
    <property type="entry name" value="C2H2-TYPE DOMAIN-CONTAINING PROTEIN"/>
    <property type="match status" value="1"/>
</dbReference>
<name>A0A1W4WYC9_AGRPL</name>
<keyword evidence="4 7" id="KW-0863">Zinc-finger</keyword>
<keyword evidence="6" id="KW-0539">Nucleus</keyword>
<feature type="region of interest" description="Disordered" evidence="8">
    <location>
        <begin position="1107"/>
        <end position="1136"/>
    </location>
</feature>
<feature type="compositionally biased region" description="Polar residues" evidence="8">
    <location>
        <begin position="45"/>
        <end position="56"/>
    </location>
</feature>
<accession>A0A1W4WYC9</accession>